<dbReference type="InterPro" id="IPR036291">
    <property type="entry name" value="NAD(P)-bd_dom_sf"/>
</dbReference>
<dbReference type="PROSITE" id="PS00061">
    <property type="entry name" value="ADH_SHORT"/>
    <property type="match status" value="1"/>
</dbReference>
<dbReference type="InterPro" id="IPR002347">
    <property type="entry name" value="SDR_fam"/>
</dbReference>
<protein>
    <submittedName>
        <fullName evidence="4">Uncharacterized protein</fullName>
    </submittedName>
</protein>
<dbReference type="PANTHER" id="PTHR24321">
    <property type="entry name" value="DEHYDROGENASES, SHORT CHAIN"/>
    <property type="match status" value="1"/>
</dbReference>
<dbReference type="GO" id="GO:0016491">
    <property type="term" value="F:oxidoreductase activity"/>
    <property type="evidence" value="ECO:0007669"/>
    <property type="project" value="UniProtKB-KW"/>
</dbReference>
<reference evidence="4" key="1">
    <citation type="submission" date="2015-12" db="EMBL/GenBank/DDBJ databases">
        <title>De novo transcriptome assembly of four potential Pierce s Disease insect vectors from Arizona vineyards.</title>
        <authorList>
            <person name="Tassone E.E."/>
        </authorList>
    </citation>
    <scope>NUCLEOTIDE SEQUENCE</scope>
</reference>
<sequence length="185" mass="19896">MLSGKVAFVTGGGSGIGRSTCQVLARDGAHVVVVDFNEDMAKETLQSLPGDSHLHFKLDVSDKNRLTSVIESVIKQYKVPPSIVANCAAIIILDTPLNVKMEDYDSMMDINVKGTLNVIQVTSKEMLKHSMRGSIVNIGSCVWDFKDPQYAAYAAGKAALQSITKTVACELGPHGIRCNVINPGF</sequence>
<dbReference type="EMBL" id="GEDC01015544">
    <property type="protein sequence ID" value="JAS21754.1"/>
    <property type="molecule type" value="Transcribed_RNA"/>
</dbReference>
<dbReference type="Pfam" id="PF00106">
    <property type="entry name" value="adh_short"/>
    <property type="match status" value="1"/>
</dbReference>
<name>A0A1B6D7U7_9HEMI</name>
<comment type="similarity">
    <text evidence="1 3">Belongs to the short-chain dehydrogenases/reductases (SDR) family.</text>
</comment>
<keyword evidence="2" id="KW-0560">Oxidoreductase</keyword>
<evidence type="ECO:0000256" key="2">
    <source>
        <dbReference type="ARBA" id="ARBA00023002"/>
    </source>
</evidence>
<dbReference type="CDD" id="cd05233">
    <property type="entry name" value="SDR_c"/>
    <property type="match status" value="1"/>
</dbReference>
<organism evidence="4">
    <name type="scientific">Clastoptera arizonana</name>
    <name type="common">Arizona spittle bug</name>
    <dbReference type="NCBI Taxonomy" id="38151"/>
    <lineage>
        <taxon>Eukaryota</taxon>
        <taxon>Metazoa</taxon>
        <taxon>Ecdysozoa</taxon>
        <taxon>Arthropoda</taxon>
        <taxon>Hexapoda</taxon>
        <taxon>Insecta</taxon>
        <taxon>Pterygota</taxon>
        <taxon>Neoptera</taxon>
        <taxon>Paraneoptera</taxon>
        <taxon>Hemiptera</taxon>
        <taxon>Auchenorrhyncha</taxon>
        <taxon>Cercopoidea</taxon>
        <taxon>Clastopteridae</taxon>
        <taxon>Clastoptera</taxon>
    </lineage>
</organism>
<gene>
    <name evidence="4" type="ORF">g.19443</name>
</gene>
<evidence type="ECO:0000256" key="3">
    <source>
        <dbReference type="RuleBase" id="RU000363"/>
    </source>
</evidence>
<dbReference type="PRINTS" id="PR00081">
    <property type="entry name" value="GDHRDH"/>
</dbReference>
<dbReference type="InterPro" id="IPR020904">
    <property type="entry name" value="Sc_DH/Rdtase_CS"/>
</dbReference>
<evidence type="ECO:0000256" key="1">
    <source>
        <dbReference type="ARBA" id="ARBA00006484"/>
    </source>
</evidence>
<evidence type="ECO:0000313" key="4">
    <source>
        <dbReference type="EMBL" id="JAS21754.1"/>
    </source>
</evidence>
<proteinExistence type="inferred from homology"/>
<dbReference type="Gene3D" id="3.40.50.720">
    <property type="entry name" value="NAD(P)-binding Rossmann-like Domain"/>
    <property type="match status" value="1"/>
</dbReference>
<dbReference type="PANTHER" id="PTHR24321:SF8">
    <property type="entry name" value="ESTRADIOL 17-BETA-DEHYDROGENASE 8-RELATED"/>
    <property type="match status" value="1"/>
</dbReference>
<dbReference type="PRINTS" id="PR00080">
    <property type="entry name" value="SDRFAMILY"/>
</dbReference>
<dbReference type="SUPFAM" id="SSF51735">
    <property type="entry name" value="NAD(P)-binding Rossmann-fold domains"/>
    <property type="match status" value="1"/>
</dbReference>
<dbReference type="AlphaFoldDB" id="A0A1B6D7U7"/>
<accession>A0A1B6D7U7</accession>